<proteinExistence type="predicted"/>
<evidence type="ECO:0000313" key="3">
    <source>
        <dbReference type="Proteomes" id="UP001073122"/>
    </source>
</evidence>
<evidence type="ECO:0000313" key="2">
    <source>
        <dbReference type="EMBL" id="MCX8525027.1"/>
    </source>
</evidence>
<dbReference type="Gene3D" id="1.20.1300.10">
    <property type="entry name" value="Fumarate reductase/succinate dehydrogenase, transmembrane subunit"/>
    <property type="match status" value="1"/>
</dbReference>
<protein>
    <submittedName>
        <fullName evidence="2">Succinate dehydrogenase cytochrome b subunit</fullName>
    </submittedName>
</protein>
<dbReference type="InterPro" id="IPR011138">
    <property type="entry name" value="Cytochrome_b-558"/>
</dbReference>
<accession>A0ABT3XTT2</accession>
<name>A0ABT3XTT2_9FLAO</name>
<gene>
    <name evidence="2" type="ORF">OF897_14000</name>
</gene>
<dbReference type="CDD" id="cd03498">
    <property type="entry name" value="SQR_TypeB_2_TM"/>
    <property type="match status" value="1"/>
</dbReference>
<dbReference type="InterPro" id="IPR034804">
    <property type="entry name" value="SQR/QFR_C/D"/>
</dbReference>
<evidence type="ECO:0000256" key="1">
    <source>
        <dbReference type="SAM" id="Phobius"/>
    </source>
</evidence>
<feature type="transmembrane region" description="Helical" evidence="1">
    <location>
        <begin position="61"/>
        <end position="84"/>
    </location>
</feature>
<feature type="transmembrane region" description="Helical" evidence="1">
    <location>
        <begin position="157"/>
        <end position="174"/>
    </location>
</feature>
<dbReference type="NCBIfam" id="TIGR02046">
    <property type="entry name" value="sdhC_b558_fam"/>
    <property type="match status" value="1"/>
</dbReference>
<organism evidence="2 3">
    <name type="scientific">Chryseobacterium formosus</name>
    <dbReference type="NCBI Taxonomy" id="1537363"/>
    <lineage>
        <taxon>Bacteria</taxon>
        <taxon>Pseudomonadati</taxon>
        <taxon>Bacteroidota</taxon>
        <taxon>Flavobacteriia</taxon>
        <taxon>Flavobacteriales</taxon>
        <taxon>Weeksellaceae</taxon>
        <taxon>Chryseobacterium group</taxon>
        <taxon>Chryseobacterium</taxon>
    </lineage>
</organism>
<sequence length="224" mass="25414">MNGFRVFLTSSIGRKVVMAATGLFLISFLVVHCGVNALIFFNDGGETFNIGAHFMGTNPVIRTIEIFLIIGFLVHIIQGLMIWWQNKKARPIGYAISKSSQNSTWYSRSMALLGTLLLLFLTIHTSNFWIPNRTNQFVHGEELPLYEMMLEKFQNPLQVLLYVFGCFLLFGHLLHGFKSAFQSLGMNHSKYNSLIFFSGAVFSYVVPFIMAMMPVCIYLGWIGE</sequence>
<comment type="caution">
    <text evidence="2">The sequence shown here is derived from an EMBL/GenBank/DDBJ whole genome shotgun (WGS) entry which is preliminary data.</text>
</comment>
<dbReference type="RefSeq" id="WP_267266312.1">
    <property type="nucleotide sequence ID" value="NZ_JAOVZW010000017.1"/>
</dbReference>
<reference evidence="2" key="1">
    <citation type="submission" date="2022-10" db="EMBL/GenBank/DDBJ databases">
        <title>Chryseobacterium sp. nov., a novel bacterial species.</title>
        <authorList>
            <person name="Cao Y."/>
        </authorList>
    </citation>
    <scope>NUCLEOTIDE SEQUENCE</scope>
    <source>
        <strain evidence="2">CCTCC AB2015118</strain>
    </source>
</reference>
<feature type="transmembrane region" description="Helical" evidence="1">
    <location>
        <begin position="16"/>
        <end position="41"/>
    </location>
</feature>
<keyword evidence="1" id="KW-1133">Transmembrane helix</keyword>
<keyword evidence="1" id="KW-0812">Transmembrane</keyword>
<dbReference type="EMBL" id="JAOVZW010000017">
    <property type="protein sequence ID" value="MCX8525027.1"/>
    <property type="molecule type" value="Genomic_DNA"/>
</dbReference>
<keyword evidence="1" id="KW-0472">Membrane</keyword>
<feature type="transmembrane region" description="Helical" evidence="1">
    <location>
        <begin position="105"/>
        <end position="123"/>
    </location>
</feature>
<dbReference type="SUPFAM" id="SSF81343">
    <property type="entry name" value="Fumarate reductase respiratory complex transmembrane subunits"/>
    <property type="match status" value="1"/>
</dbReference>
<feature type="transmembrane region" description="Helical" evidence="1">
    <location>
        <begin position="194"/>
        <end position="221"/>
    </location>
</feature>
<keyword evidence="3" id="KW-1185">Reference proteome</keyword>
<dbReference type="Proteomes" id="UP001073122">
    <property type="component" value="Unassembled WGS sequence"/>
</dbReference>